<dbReference type="NCBIfam" id="TIGR02165">
    <property type="entry name" value="cas5_6_GSU0054"/>
    <property type="match status" value="2"/>
</dbReference>
<reference evidence="1 2" key="1">
    <citation type="submission" date="2024-11" db="EMBL/GenBank/DDBJ databases">
        <title>Draft genome sequences of two bacteria associated to sugarcane roots in Colombia.</title>
        <authorList>
            <person name="Pardo-Diaz S."/>
            <person name="Masmela-Mendoza J."/>
            <person name="Delgadillo-Duran P."/>
            <person name="Bautista E.J."/>
            <person name="Rojas-Tapias D.F."/>
        </authorList>
    </citation>
    <scope>NUCLEOTIDE SEQUENCE [LARGE SCALE GENOMIC DNA]</scope>
    <source>
        <strain evidence="1 2">Ap18</strain>
    </source>
</reference>
<sequence>MTGSSAMGPANPPQDGTLVIEVRLLTGRYHGVGDWPPSPFRLFQALVAGAYGGRWAAEERSPAERLMKDTAFRWLERLPPPVIATPAHRPGRAVVHYVPNNDLDAKGGDPRRLSEIRTAKRRQPVLLEDERPILYVWHFTEGAEHAALIAGLAGRLHTLGHGIDAAAASAALTDGPTAEAHLAAHGGALHRPSGQPGGPGDPLCPVVGSLDSLHARHAGRSCQFQAQGRGRTRTVKFRRPAKPDCAPMAYAAPPQRLLFELRDTETAAFTPWPLPRAAALVTASRDAAALRLIRALPSEAARVERLLVGRGAGEADKAQRPRVLPLPSHGHAHTDPAIRRLLVEVPPDCPLDAHDLAWAFTGLPVAIDADGVVTAQLAPAQDHSMLRRYGVATGVEDGARLWRTITPVALPSALPGESWVSGSRRAAAEAEAAAALLQALRHAGLAPQVAALRVQREPWSRHGERADRFAEGTRFAAGRLWHAEVRFAAPVTGPLAVGDGRYLGLGLLVPVAEDLPDRIDYVLDPDTRPAAEQASAVVEALRRALMSLARDGGGGVPTLFSGHEHDPGPARSGQHRHLFLTAEDSDGDGRLDRLSAWAPWRVDRSWTPTPAERRAFARVAGALTMLRAGPAGVLRLAPRPVTATDLEAMEPAARVWVSRTPYRPTRHPHHRQTAAAEIAEDLRLECRRRGLPVPEAMVARFLSLPGEGLAVEARLTFAVAVYGPILLGRNAHTGGGLFTPEPPA</sequence>
<dbReference type="Proteomes" id="UP001628281">
    <property type="component" value="Unassembled WGS sequence"/>
</dbReference>
<proteinExistence type="predicted"/>
<comment type="caution">
    <text evidence="1">The sequence shown here is derived from an EMBL/GenBank/DDBJ whole genome shotgun (WGS) entry which is preliminary data.</text>
</comment>
<name>A0ABW8VI82_9PROT</name>
<dbReference type="RefSeq" id="WP_407825579.1">
    <property type="nucleotide sequence ID" value="NZ_JBJLSN010000064.1"/>
</dbReference>
<accession>A0ABW8VI82</accession>
<evidence type="ECO:0000313" key="2">
    <source>
        <dbReference type="Proteomes" id="UP001628281"/>
    </source>
</evidence>
<dbReference type="InterPro" id="IPR019089">
    <property type="entry name" value="Cas_GSU0054"/>
</dbReference>
<protein>
    <submittedName>
        <fullName evidence="1">Type I-U CRISPR-associated protein Csb2</fullName>
    </submittedName>
</protein>
<dbReference type="EMBL" id="JBJLSN010000064">
    <property type="protein sequence ID" value="MFL7905036.1"/>
    <property type="molecule type" value="Genomic_DNA"/>
</dbReference>
<evidence type="ECO:0000313" key="1">
    <source>
        <dbReference type="EMBL" id="MFL7905036.1"/>
    </source>
</evidence>
<dbReference type="Pfam" id="PF09609">
    <property type="entry name" value="Cas_GSU0054"/>
    <property type="match status" value="1"/>
</dbReference>
<gene>
    <name evidence="1" type="primary">csb2</name>
    <name evidence="1" type="ORF">ACJ41P_28165</name>
</gene>
<organism evidence="1 2">
    <name type="scientific">Azospirillum argentinense</name>
    <dbReference type="NCBI Taxonomy" id="2970906"/>
    <lineage>
        <taxon>Bacteria</taxon>
        <taxon>Pseudomonadati</taxon>
        <taxon>Pseudomonadota</taxon>
        <taxon>Alphaproteobacteria</taxon>
        <taxon>Rhodospirillales</taxon>
        <taxon>Azospirillaceae</taxon>
        <taxon>Azospirillum</taxon>
    </lineage>
</organism>
<keyword evidence="2" id="KW-1185">Reference proteome</keyword>